<sequence length="98" mass="11523">MKVKEAKNLLEKVKNKVQDAKQQKKIGELVETSMRKYYAQHRFERPLRKGEFELLPSFASQVKPESLRKADDLYILSALLKSDPRDLRLWKAYEGEIS</sequence>
<evidence type="ECO:0000313" key="1">
    <source>
        <dbReference type="EMBL" id="GAH86048.1"/>
    </source>
</evidence>
<protein>
    <submittedName>
        <fullName evidence="1">Uncharacterized protein</fullName>
    </submittedName>
</protein>
<gene>
    <name evidence="1" type="ORF">S03H2_67095</name>
</gene>
<name>X1KVR5_9ZZZZ</name>
<dbReference type="EMBL" id="BARU01043875">
    <property type="protein sequence ID" value="GAH86048.1"/>
    <property type="molecule type" value="Genomic_DNA"/>
</dbReference>
<feature type="non-terminal residue" evidence="1">
    <location>
        <position position="98"/>
    </location>
</feature>
<proteinExistence type="predicted"/>
<reference evidence="1" key="1">
    <citation type="journal article" date="2014" name="Front. Microbiol.">
        <title>High frequency of phylogenetically diverse reductive dehalogenase-homologous genes in deep subseafloor sedimentary metagenomes.</title>
        <authorList>
            <person name="Kawai M."/>
            <person name="Futagami T."/>
            <person name="Toyoda A."/>
            <person name="Takaki Y."/>
            <person name="Nishi S."/>
            <person name="Hori S."/>
            <person name="Arai W."/>
            <person name="Tsubouchi T."/>
            <person name="Morono Y."/>
            <person name="Uchiyama I."/>
            <person name="Ito T."/>
            <person name="Fujiyama A."/>
            <person name="Inagaki F."/>
            <person name="Takami H."/>
        </authorList>
    </citation>
    <scope>NUCLEOTIDE SEQUENCE</scope>
    <source>
        <strain evidence="1">Expedition CK06-06</strain>
    </source>
</reference>
<dbReference type="AlphaFoldDB" id="X1KVR5"/>
<accession>X1KVR5</accession>
<organism evidence="1">
    <name type="scientific">marine sediment metagenome</name>
    <dbReference type="NCBI Taxonomy" id="412755"/>
    <lineage>
        <taxon>unclassified sequences</taxon>
        <taxon>metagenomes</taxon>
        <taxon>ecological metagenomes</taxon>
    </lineage>
</organism>
<comment type="caution">
    <text evidence="1">The sequence shown here is derived from an EMBL/GenBank/DDBJ whole genome shotgun (WGS) entry which is preliminary data.</text>
</comment>